<reference evidence="1" key="2">
    <citation type="journal article" date="2015" name="Fish Shellfish Immunol.">
        <title>Early steps in the European eel (Anguilla anguilla)-Vibrio vulnificus interaction in the gills: Role of the RtxA13 toxin.</title>
        <authorList>
            <person name="Callol A."/>
            <person name="Pajuelo D."/>
            <person name="Ebbesson L."/>
            <person name="Teles M."/>
            <person name="MacKenzie S."/>
            <person name="Amaro C."/>
        </authorList>
    </citation>
    <scope>NUCLEOTIDE SEQUENCE</scope>
</reference>
<evidence type="ECO:0000313" key="1">
    <source>
        <dbReference type="EMBL" id="JAH52716.1"/>
    </source>
</evidence>
<accession>A0A0E9TGI4</accession>
<organism evidence="1">
    <name type="scientific">Anguilla anguilla</name>
    <name type="common">European freshwater eel</name>
    <name type="synonym">Muraena anguilla</name>
    <dbReference type="NCBI Taxonomy" id="7936"/>
    <lineage>
        <taxon>Eukaryota</taxon>
        <taxon>Metazoa</taxon>
        <taxon>Chordata</taxon>
        <taxon>Craniata</taxon>
        <taxon>Vertebrata</taxon>
        <taxon>Euteleostomi</taxon>
        <taxon>Actinopterygii</taxon>
        <taxon>Neopterygii</taxon>
        <taxon>Teleostei</taxon>
        <taxon>Anguilliformes</taxon>
        <taxon>Anguillidae</taxon>
        <taxon>Anguilla</taxon>
    </lineage>
</organism>
<proteinExistence type="predicted"/>
<dbReference type="EMBL" id="GBXM01055861">
    <property type="protein sequence ID" value="JAH52716.1"/>
    <property type="molecule type" value="Transcribed_RNA"/>
</dbReference>
<reference evidence="1" key="1">
    <citation type="submission" date="2014-11" db="EMBL/GenBank/DDBJ databases">
        <authorList>
            <person name="Amaro Gonzalez C."/>
        </authorList>
    </citation>
    <scope>NUCLEOTIDE SEQUENCE</scope>
</reference>
<protein>
    <submittedName>
        <fullName evidence="1">Uncharacterized protein</fullName>
    </submittedName>
</protein>
<sequence>MISKMRSSSVRHPLP</sequence>
<name>A0A0E9TGI4_ANGAN</name>